<accession>A0A5A7QQK9</accession>
<organism evidence="2 3">
    <name type="scientific">Striga asiatica</name>
    <name type="common">Asiatic witchweed</name>
    <name type="synonym">Buchnera asiatica</name>
    <dbReference type="NCBI Taxonomy" id="4170"/>
    <lineage>
        <taxon>Eukaryota</taxon>
        <taxon>Viridiplantae</taxon>
        <taxon>Streptophyta</taxon>
        <taxon>Embryophyta</taxon>
        <taxon>Tracheophyta</taxon>
        <taxon>Spermatophyta</taxon>
        <taxon>Magnoliopsida</taxon>
        <taxon>eudicotyledons</taxon>
        <taxon>Gunneridae</taxon>
        <taxon>Pentapetalae</taxon>
        <taxon>asterids</taxon>
        <taxon>lamiids</taxon>
        <taxon>Lamiales</taxon>
        <taxon>Orobanchaceae</taxon>
        <taxon>Buchnereae</taxon>
        <taxon>Striga</taxon>
    </lineage>
</organism>
<feature type="compositionally biased region" description="Basic and acidic residues" evidence="1">
    <location>
        <begin position="189"/>
        <end position="206"/>
    </location>
</feature>
<protein>
    <submittedName>
        <fullName evidence="2">Homeobox-leucine zipper family protein /lipid-binding START domain-containing protein</fullName>
    </submittedName>
</protein>
<feature type="compositionally biased region" description="Polar residues" evidence="1">
    <location>
        <begin position="237"/>
        <end position="249"/>
    </location>
</feature>
<reference evidence="3" key="1">
    <citation type="journal article" date="2019" name="Curr. Biol.">
        <title>Genome Sequence of Striga asiatica Provides Insight into the Evolution of Plant Parasitism.</title>
        <authorList>
            <person name="Yoshida S."/>
            <person name="Kim S."/>
            <person name="Wafula E.K."/>
            <person name="Tanskanen J."/>
            <person name="Kim Y.M."/>
            <person name="Honaas L."/>
            <person name="Yang Z."/>
            <person name="Spallek T."/>
            <person name="Conn C.E."/>
            <person name="Ichihashi Y."/>
            <person name="Cheong K."/>
            <person name="Cui S."/>
            <person name="Der J.P."/>
            <person name="Gundlach H."/>
            <person name="Jiao Y."/>
            <person name="Hori C."/>
            <person name="Ishida J.K."/>
            <person name="Kasahara H."/>
            <person name="Kiba T."/>
            <person name="Kim M.S."/>
            <person name="Koo N."/>
            <person name="Laohavisit A."/>
            <person name="Lee Y.H."/>
            <person name="Lumba S."/>
            <person name="McCourt P."/>
            <person name="Mortimer J.C."/>
            <person name="Mutuku J.M."/>
            <person name="Nomura T."/>
            <person name="Sasaki-Sekimoto Y."/>
            <person name="Seto Y."/>
            <person name="Wang Y."/>
            <person name="Wakatake T."/>
            <person name="Sakakibara H."/>
            <person name="Demura T."/>
            <person name="Yamaguchi S."/>
            <person name="Yoneyama K."/>
            <person name="Manabe R.I."/>
            <person name="Nelson D.C."/>
            <person name="Schulman A.H."/>
            <person name="Timko M.P."/>
            <person name="dePamphilis C.W."/>
            <person name="Choi D."/>
            <person name="Shirasu K."/>
        </authorList>
    </citation>
    <scope>NUCLEOTIDE SEQUENCE [LARGE SCALE GENOMIC DNA]</scope>
    <source>
        <strain evidence="3">cv. UVA1</strain>
    </source>
</reference>
<feature type="non-terminal residue" evidence="2">
    <location>
        <position position="283"/>
    </location>
</feature>
<keyword evidence="2" id="KW-0238">DNA-binding</keyword>
<name>A0A5A7QQK9_STRAF</name>
<dbReference type="Proteomes" id="UP000325081">
    <property type="component" value="Unassembled WGS sequence"/>
</dbReference>
<comment type="caution">
    <text evidence="2">The sequence shown here is derived from an EMBL/GenBank/DDBJ whole genome shotgun (WGS) entry which is preliminary data.</text>
</comment>
<keyword evidence="2" id="KW-0371">Homeobox</keyword>
<dbReference type="AlphaFoldDB" id="A0A5A7QQK9"/>
<dbReference type="GO" id="GO:0003677">
    <property type="term" value="F:DNA binding"/>
    <property type="evidence" value="ECO:0007669"/>
    <property type="project" value="UniProtKB-KW"/>
</dbReference>
<keyword evidence="3" id="KW-1185">Reference proteome</keyword>
<feature type="region of interest" description="Disordered" evidence="1">
    <location>
        <begin position="149"/>
        <end position="283"/>
    </location>
</feature>
<evidence type="ECO:0000313" key="2">
    <source>
        <dbReference type="EMBL" id="GER47645.1"/>
    </source>
</evidence>
<proteinExistence type="predicted"/>
<feature type="compositionally biased region" description="Acidic residues" evidence="1">
    <location>
        <begin position="274"/>
        <end position="283"/>
    </location>
</feature>
<evidence type="ECO:0000313" key="3">
    <source>
        <dbReference type="Proteomes" id="UP000325081"/>
    </source>
</evidence>
<gene>
    <name evidence="2" type="ORF">STAS_24761</name>
</gene>
<sequence>MPVLLQYPLQAKSGKNAQNKKNIKTCKMNLSLKKASPATQQQQTRFMVDLGHTNGLKLAYTTPKKRVVKLDIEDIDDVKETWGYCLVELCTGTCGDRHLQGSRVCHSSGNSPRFFLCPICGHECVPHYCNHCNRIGHPPSKYNIFPMESKEKKSCAQPEKQTAAEDKGVTKATKRHHQHSTNKSSGDNESLKKVGDQPLEKEKTRDNAQLSKAEGKRQMESNEPEEEQRLVLAQASEAGSNVDMSSQPTKAEGITPKGTSGLAKEQGLELAHDYDDEYQPFQV</sequence>
<evidence type="ECO:0000256" key="1">
    <source>
        <dbReference type="SAM" id="MobiDB-lite"/>
    </source>
</evidence>
<dbReference type="EMBL" id="BKCP01007971">
    <property type="protein sequence ID" value="GER47645.1"/>
    <property type="molecule type" value="Genomic_DNA"/>
</dbReference>